<gene>
    <name evidence="3" type="ORF">MSBRM_1858</name>
</gene>
<keyword evidence="2" id="KW-0472">Membrane</keyword>
<evidence type="ECO:0000313" key="3">
    <source>
        <dbReference type="EMBL" id="AKB54856.1"/>
    </source>
</evidence>
<sequence length="466" mass="49889">MKKFSLLKIILMFSVFIYLGAGTALASNGNIKSASLEVNLAKQNPDAARPGEPVELTVNVQNVGNANLKDIAVTVNPEYPFSKVSGEELTKKVSYLTARQDDDDAAVLKFKLMTDANASEGTYDIDITTTAKESGSSLNTIATTKTIQLEVKGKEYAQIVTINKASIDLAQKEPLEFIITNTGNSPLKNMVVSWKDPKGVILPVYSDNTKYIKYLAAGDSVTVSYSVMADVNADPGLYTLDVNLKFEDYESNEKSIATTAGLFVGGKTDFDVSFSESDQGEVSLSVANVGNNMAYSVKVSVPDQDGYRVSGSSSTIVGNLEKGDYTIASFNIVSTQSPGVAESGGTPGVARASEKDKNVTSMGSNPLEVQIEYTDAKGERVTVNKEVELETTAGSVNAQGRGRSGSASNSSRFSSYLTYIVLIVVAVAGLFIYRRKKQVEREKESGNKKSEDQKHDSGTGSGTIRD</sequence>
<proteinExistence type="predicted"/>
<evidence type="ECO:0000313" key="4">
    <source>
        <dbReference type="Proteomes" id="UP000033033"/>
    </source>
</evidence>
<feature type="region of interest" description="Disordered" evidence="1">
    <location>
        <begin position="339"/>
        <end position="362"/>
    </location>
</feature>
<dbReference type="HOGENOM" id="CLU_053088_0_0_2"/>
<dbReference type="PANTHER" id="PTHR35902">
    <property type="entry name" value="S-LAYER DOMAIN-LIKE PROTEIN-RELATED"/>
    <property type="match status" value="1"/>
</dbReference>
<feature type="region of interest" description="Disordered" evidence="1">
    <location>
        <begin position="438"/>
        <end position="466"/>
    </location>
</feature>
<keyword evidence="2" id="KW-1133">Transmembrane helix</keyword>
<dbReference type="Proteomes" id="UP000033033">
    <property type="component" value="Chromosome"/>
</dbReference>
<organism evidence="3 4">
    <name type="scientific">Methanosarcina barkeri MS</name>
    <dbReference type="NCBI Taxonomy" id="1434108"/>
    <lineage>
        <taxon>Archaea</taxon>
        <taxon>Methanobacteriati</taxon>
        <taxon>Methanobacteriota</taxon>
        <taxon>Stenosarchaea group</taxon>
        <taxon>Methanomicrobia</taxon>
        <taxon>Methanosarcinales</taxon>
        <taxon>Methanosarcinaceae</taxon>
        <taxon>Methanosarcina</taxon>
    </lineage>
</organism>
<reference evidence="3 4" key="1">
    <citation type="submission" date="2014-07" db="EMBL/GenBank/DDBJ databases">
        <title>Methanogenic archaea and the global carbon cycle.</title>
        <authorList>
            <person name="Henriksen J.R."/>
            <person name="Luke J."/>
            <person name="Reinhart S."/>
            <person name="Benedict M.N."/>
            <person name="Youngblut N.D."/>
            <person name="Metcalf M.E."/>
            <person name="Whitaker R.J."/>
            <person name="Metcalf W.W."/>
        </authorList>
    </citation>
    <scope>NUCLEOTIDE SEQUENCE [LARGE SCALE GENOMIC DNA]</scope>
    <source>
        <strain evidence="3 4">MS</strain>
    </source>
</reference>
<dbReference type="KEGG" id="mby:MSBRM_1858"/>
<evidence type="ECO:0000256" key="1">
    <source>
        <dbReference type="SAM" id="MobiDB-lite"/>
    </source>
</evidence>
<name>A0A0E3LNJ0_METBA</name>
<dbReference type="Gene3D" id="2.60.40.10">
    <property type="entry name" value="Immunoglobulins"/>
    <property type="match status" value="1"/>
</dbReference>
<dbReference type="AlphaFoldDB" id="A0A0E3LNJ0"/>
<evidence type="ECO:0000256" key="2">
    <source>
        <dbReference type="SAM" id="Phobius"/>
    </source>
</evidence>
<feature type="transmembrane region" description="Helical" evidence="2">
    <location>
        <begin position="416"/>
        <end position="433"/>
    </location>
</feature>
<dbReference type="EMBL" id="CP009528">
    <property type="protein sequence ID" value="AKB54856.1"/>
    <property type="molecule type" value="Genomic_DNA"/>
</dbReference>
<evidence type="ECO:0008006" key="5">
    <source>
        <dbReference type="Google" id="ProtNLM"/>
    </source>
</evidence>
<dbReference type="InterPro" id="IPR013783">
    <property type="entry name" value="Ig-like_fold"/>
</dbReference>
<dbReference type="PATRIC" id="fig|1434108.4.peg.2358"/>
<accession>A0A0E3LNJ0</accession>
<dbReference type="PANTHER" id="PTHR35902:SF3">
    <property type="entry name" value="NPCBM-ASSOCIATED, NEW3 DOMAIN OF ALPHA-GALACTOSIDASE"/>
    <property type="match status" value="1"/>
</dbReference>
<dbReference type="RefSeq" id="WP_048117356.1">
    <property type="nucleotide sequence ID" value="NZ_CP009528.1"/>
</dbReference>
<protein>
    <recommendedName>
        <fullName evidence="5">NPCBM-associated, NEW3 domain of alpha-galactosidase</fullName>
    </recommendedName>
</protein>
<keyword evidence="4" id="KW-1185">Reference proteome</keyword>
<dbReference type="STRING" id="1434108.MSBRM_1858"/>
<feature type="compositionally biased region" description="Basic and acidic residues" evidence="1">
    <location>
        <begin position="439"/>
        <end position="457"/>
    </location>
</feature>
<keyword evidence="2" id="KW-0812">Transmembrane</keyword>
<dbReference type="GeneID" id="24845118"/>